<evidence type="ECO:0000256" key="6">
    <source>
        <dbReference type="SAM" id="MobiDB-lite"/>
    </source>
</evidence>
<feature type="compositionally biased region" description="Pro residues" evidence="6">
    <location>
        <begin position="392"/>
        <end position="403"/>
    </location>
</feature>
<dbReference type="Gene3D" id="1.25.10.10">
    <property type="entry name" value="Leucine-rich Repeat Variant"/>
    <property type="match status" value="1"/>
</dbReference>
<dbReference type="STRING" id="6210.W6UMC1"/>
<evidence type="ECO:0000259" key="7">
    <source>
        <dbReference type="PROSITE" id="PS50303"/>
    </source>
</evidence>
<evidence type="ECO:0000313" key="8">
    <source>
        <dbReference type="EMBL" id="EUB62690.1"/>
    </source>
</evidence>
<gene>
    <name evidence="8" type="ORF">EGR_02486</name>
</gene>
<dbReference type="PANTHER" id="PTHR12537:SF12">
    <property type="entry name" value="MATERNAL PROTEIN PUMILIO"/>
    <property type="match status" value="1"/>
</dbReference>
<feature type="repeat" description="Pumilio" evidence="5">
    <location>
        <begin position="709"/>
        <end position="744"/>
    </location>
</feature>
<dbReference type="EMBL" id="APAU02000011">
    <property type="protein sequence ID" value="EUB62690.1"/>
    <property type="molecule type" value="Genomic_DNA"/>
</dbReference>
<dbReference type="CTD" id="36338201"/>
<dbReference type="Proteomes" id="UP000019149">
    <property type="component" value="Unassembled WGS sequence"/>
</dbReference>
<feature type="compositionally biased region" description="Polar residues" evidence="6">
    <location>
        <begin position="522"/>
        <end position="531"/>
    </location>
</feature>
<dbReference type="SUPFAM" id="SSF48371">
    <property type="entry name" value="ARM repeat"/>
    <property type="match status" value="1"/>
</dbReference>
<dbReference type="OrthoDB" id="668540at2759"/>
<feature type="repeat" description="Pumilio" evidence="5">
    <location>
        <begin position="745"/>
        <end position="780"/>
    </location>
</feature>
<feature type="repeat" description="Pumilio" evidence="5">
    <location>
        <begin position="781"/>
        <end position="816"/>
    </location>
</feature>
<dbReference type="GO" id="GO:0005737">
    <property type="term" value="C:cytoplasm"/>
    <property type="evidence" value="ECO:0007669"/>
    <property type="project" value="UniProtKB-SubCell"/>
</dbReference>
<evidence type="ECO:0000256" key="5">
    <source>
        <dbReference type="PROSITE-ProRule" id="PRU00317"/>
    </source>
</evidence>
<dbReference type="InterPro" id="IPR016024">
    <property type="entry name" value="ARM-type_fold"/>
</dbReference>
<dbReference type="PROSITE" id="PS50303">
    <property type="entry name" value="PUM_HD"/>
    <property type="match status" value="1"/>
</dbReference>
<feature type="repeat" description="Pumilio" evidence="5">
    <location>
        <begin position="601"/>
        <end position="636"/>
    </location>
</feature>
<feature type="compositionally biased region" description="Low complexity" evidence="6">
    <location>
        <begin position="408"/>
        <end position="417"/>
    </location>
</feature>
<organism evidence="8 9">
    <name type="scientific">Echinococcus granulosus</name>
    <name type="common">Hydatid tapeworm</name>
    <dbReference type="NCBI Taxonomy" id="6210"/>
    <lineage>
        <taxon>Eukaryota</taxon>
        <taxon>Metazoa</taxon>
        <taxon>Spiralia</taxon>
        <taxon>Lophotrochozoa</taxon>
        <taxon>Platyhelminthes</taxon>
        <taxon>Cestoda</taxon>
        <taxon>Eucestoda</taxon>
        <taxon>Cyclophyllidea</taxon>
        <taxon>Taeniidae</taxon>
        <taxon>Echinococcus</taxon>
        <taxon>Echinococcus granulosus group</taxon>
    </lineage>
</organism>
<sequence length="955" mass="102298">MTSSETKDPASDLPVDQMLISTAPPGFQTDVNNLMPNRARVEAPFPTQWAPSIENQVGAQNSDCGTPHLPDGFDLTDDDGTDLTGGGTVRGIADHGETESETDASLANHFQGLSVFETSRANHIWAIGAERRGQASADDFNTSSGDVAGVGIGSMNSATPVPIGTLTTSLGDVDGVGKSKMASASAPESMPGIDIQSIWESKGYNRRLWINDRLFDSDDQLKRDGNEDQSLDEVTVAEAKLDNNGDAWEWDDSLLGPSFGCNSGLPPQMSSGMVSVASLPENATPNIPVVSSGSNEASPEVAPAVPLTAQRSAQPTSMPMPMPPPQFDPMSMAMAMSMFMQPQNAPAPPSHSNSSVTSPSSTWNPLVFNMFMQQLAQNPATAALAASITPPPLPALPLPPPSQGVPNAASQAQSQAQPTPDLTSDHARLVAYLILQMQNQLFFNQQQQQQPQQPNSPSQQQHFALQAFQAATVAGMRGAGGPGQVGPALPAQQGTITPYGLPQPTASPHPGGSPLFPPGANVSVTSGNQAGPSAPPPPPPPGFARVVNTAKSFSPAASGYSAIEGGPSPVANNAGVPVSRSQLLEEFRNSTARFQHIQLSELRDHIVEFARDQHGSRFIQQKLETATIEEKNIVFSEILPQAGKLMVDVFGNYVIQKFFEFGTDNQKELLSQCLHGHVVEFAVQMYGCRVIQKALESVPLESKIRIISELRPHVMRCVKDQNGNHVIQKCIECVPSAELDFIITTFRGQVYTLSSHPYGCRVIQRILEHCSTEQTRVILDELHQSVDNLVNDQYGNYVVQHVLEHGSQEDKSRIINSLRGRVATLSEHKFASNVMEKAIANATPAERSALINEVLVSADGTDNGPGGVLVDMMKDQFANYVVQRMLELADKQQRNSLITRIRPLVGTLRKYNYGKHIITKLEKYGAGGSNCSSSGSGKVGLISPAGTSNDHLKSV</sequence>
<keyword evidence="2" id="KW-0963">Cytoplasm</keyword>
<dbReference type="GO" id="GO:0003730">
    <property type="term" value="F:mRNA 3'-UTR binding"/>
    <property type="evidence" value="ECO:0007669"/>
    <property type="project" value="TreeGrafter"/>
</dbReference>
<dbReference type="KEGG" id="egl:EGR_02486"/>
<dbReference type="AlphaFoldDB" id="W6UMC1"/>
<dbReference type="InterPro" id="IPR011989">
    <property type="entry name" value="ARM-like"/>
</dbReference>
<dbReference type="SMART" id="SM00025">
    <property type="entry name" value="Pumilio"/>
    <property type="match status" value="8"/>
</dbReference>
<evidence type="ECO:0000256" key="3">
    <source>
        <dbReference type="ARBA" id="ARBA00022737"/>
    </source>
</evidence>
<feature type="domain" description="PUM-HD" evidence="7">
    <location>
        <begin position="579"/>
        <end position="925"/>
    </location>
</feature>
<dbReference type="InterPro" id="IPR001313">
    <property type="entry name" value="Pumilio_RNA-bd_rpt"/>
</dbReference>
<dbReference type="GO" id="GO:0010608">
    <property type="term" value="P:post-transcriptional regulation of gene expression"/>
    <property type="evidence" value="ECO:0007669"/>
    <property type="project" value="TreeGrafter"/>
</dbReference>
<comment type="subcellular location">
    <subcellularLocation>
        <location evidence="1">Cytoplasm</location>
    </subcellularLocation>
</comment>
<dbReference type="RefSeq" id="XP_024353886.1">
    <property type="nucleotide sequence ID" value="XM_024491735.1"/>
</dbReference>
<dbReference type="GeneID" id="36338201"/>
<proteinExistence type="predicted"/>
<evidence type="ECO:0000256" key="4">
    <source>
        <dbReference type="ARBA" id="ARBA00022884"/>
    </source>
</evidence>
<evidence type="ECO:0000256" key="1">
    <source>
        <dbReference type="ARBA" id="ARBA00004496"/>
    </source>
</evidence>
<evidence type="ECO:0000256" key="2">
    <source>
        <dbReference type="ARBA" id="ARBA00022490"/>
    </source>
</evidence>
<feature type="repeat" description="Pumilio" evidence="5">
    <location>
        <begin position="668"/>
        <end position="708"/>
    </location>
</feature>
<comment type="caution">
    <text evidence="8">The sequence shown here is derived from an EMBL/GenBank/DDBJ whole genome shotgun (WGS) entry which is preliminary data.</text>
</comment>
<reference evidence="8 9" key="1">
    <citation type="journal article" date="2013" name="Nat. Genet.">
        <title>The genome of the hydatid tapeworm Echinococcus granulosus.</title>
        <authorList>
            <person name="Zheng H."/>
            <person name="Zhang W."/>
            <person name="Zhang L."/>
            <person name="Zhang Z."/>
            <person name="Li J."/>
            <person name="Lu G."/>
            <person name="Zhu Y."/>
            <person name="Wang Y."/>
            <person name="Huang Y."/>
            <person name="Liu J."/>
            <person name="Kang H."/>
            <person name="Chen J."/>
            <person name="Wang L."/>
            <person name="Chen A."/>
            <person name="Yu S."/>
            <person name="Gao Z."/>
            <person name="Jin L."/>
            <person name="Gu W."/>
            <person name="Wang Z."/>
            <person name="Zhao L."/>
            <person name="Shi B."/>
            <person name="Wen H."/>
            <person name="Lin R."/>
            <person name="Jones M.K."/>
            <person name="Brejova B."/>
            <person name="Vinar T."/>
            <person name="Zhao G."/>
            <person name="McManus D.P."/>
            <person name="Chen Z."/>
            <person name="Zhou Y."/>
            <person name="Wang S."/>
        </authorList>
    </citation>
    <scope>NUCLEOTIDE SEQUENCE [LARGE SCALE GENOMIC DNA]</scope>
</reference>
<dbReference type="InterPro" id="IPR033712">
    <property type="entry name" value="Pumilio_RNA-bd"/>
</dbReference>
<feature type="region of interest" description="Disordered" evidence="6">
    <location>
        <begin position="392"/>
        <end position="422"/>
    </location>
</feature>
<dbReference type="PANTHER" id="PTHR12537">
    <property type="entry name" value="RNA BINDING PROTEIN PUMILIO-RELATED"/>
    <property type="match status" value="1"/>
</dbReference>
<dbReference type="CDD" id="cd07920">
    <property type="entry name" value="Pumilio"/>
    <property type="match status" value="1"/>
</dbReference>
<keyword evidence="9" id="KW-1185">Reference proteome</keyword>
<feature type="region of interest" description="Disordered" evidence="6">
    <location>
        <begin position="476"/>
        <end position="541"/>
    </location>
</feature>
<keyword evidence="3" id="KW-0677">Repeat</keyword>
<accession>W6UMC1</accession>
<evidence type="ECO:0000313" key="9">
    <source>
        <dbReference type="Proteomes" id="UP000019149"/>
    </source>
</evidence>
<dbReference type="OMA" id="ANHIWAI"/>
<feature type="repeat" description="Pumilio" evidence="5">
    <location>
        <begin position="817"/>
        <end position="852"/>
    </location>
</feature>
<dbReference type="PROSITE" id="PS50302">
    <property type="entry name" value="PUM"/>
    <property type="match status" value="7"/>
</dbReference>
<feature type="repeat" description="Pumilio" evidence="5">
    <location>
        <begin position="863"/>
        <end position="899"/>
    </location>
</feature>
<keyword evidence="4" id="KW-0694">RNA-binding</keyword>
<dbReference type="Pfam" id="PF00806">
    <property type="entry name" value="PUF"/>
    <property type="match status" value="8"/>
</dbReference>
<dbReference type="FunFam" id="1.25.10.10:FF:000004">
    <property type="entry name" value="Pumilio homolog 1 isoform 2"/>
    <property type="match status" value="1"/>
</dbReference>
<dbReference type="InterPro" id="IPR033133">
    <property type="entry name" value="PUM-HD"/>
</dbReference>
<name>W6UMC1_ECHGR</name>
<protein>
    <submittedName>
        <fullName evidence="8">Maternal protein pumilio</fullName>
    </submittedName>
</protein>